<dbReference type="PANTHER" id="PTHR33751:SF1">
    <property type="entry name" value="CBB3-TYPE CYTOCHROME C OXIDASE SUBUNIT FIXP"/>
    <property type="match status" value="1"/>
</dbReference>
<evidence type="ECO:0000256" key="2">
    <source>
        <dbReference type="ARBA" id="ARBA00022723"/>
    </source>
</evidence>
<protein>
    <recommendedName>
        <fullName evidence="6">Cytochrome c domain-containing protein</fullName>
    </recommendedName>
</protein>
<dbReference type="GO" id="GO:0009055">
    <property type="term" value="F:electron transfer activity"/>
    <property type="evidence" value="ECO:0007669"/>
    <property type="project" value="InterPro"/>
</dbReference>
<reference evidence="8" key="1">
    <citation type="submission" date="2017-08" db="EMBL/GenBank/DDBJ databases">
        <title>A dynamic microbial community with high functional redundancy inhabits the cold, oxic subseafloor aquifer.</title>
        <authorList>
            <person name="Tully B.J."/>
            <person name="Wheat C.G."/>
            <person name="Glazer B.T."/>
            <person name="Huber J.A."/>
        </authorList>
    </citation>
    <scope>NUCLEOTIDE SEQUENCE [LARGE SCALE GENOMIC DNA]</scope>
</reference>
<accession>A0A2A5CC92</accession>
<keyword evidence="2 4" id="KW-0479">Metal-binding</keyword>
<evidence type="ECO:0000256" key="3">
    <source>
        <dbReference type="ARBA" id="ARBA00023004"/>
    </source>
</evidence>
<dbReference type="Pfam" id="PF13442">
    <property type="entry name" value="Cytochrome_CBB3"/>
    <property type="match status" value="1"/>
</dbReference>
<dbReference type="AlphaFoldDB" id="A0A2A5CC92"/>
<feature type="chain" id="PRO_5012336648" description="Cytochrome c domain-containing protein" evidence="5">
    <location>
        <begin position="35"/>
        <end position="262"/>
    </location>
</feature>
<organism evidence="7 8">
    <name type="scientific">SAR86 cluster bacterium</name>
    <dbReference type="NCBI Taxonomy" id="2030880"/>
    <lineage>
        <taxon>Bacteria</taxon>
        <taxon>Pseudomonadati</taxon>
        <taxon>Pseudomonadota</taxon>
        <taxon>Gammaproteobacteria</taxon>
        <taxon>SAR86 cluster</taxon>
    </lineage>
</organism>
<feature type="signal peptide" evidence="5">
    <location>
        <begin position="1"/>
        <end position="34"/>
    </location>
</feature>
<evidence type="ECO:0000256" key="5">
    <source>
        <dbReference type="SAM" id="SignalP"/>
    </source>
</evidence>
<feature type="domain" description="Cytochrome c" evidence="6">
    <location>
        <begin position="164"/>
        <end position="255"/>
    </location>
</feature>
<dbReference type="Proteomes" id="UP000228987">
    <property type="component" value="Unassembled WGS sequence"/>
</dbReference>
<dbReference type="GO" id="GO:0020037">
    <property type="term" value="F:heme binding"/>
    <property type="evidence" value="ECO:0007669"/>
    <property type="project" value="InterPro"/>
</dbReference>
<evidence type="ECO:0000259" key="6">
    <source>
        <dbReference type="PROSITE" id="PS51007"/>
    </source>
</evidence>
<comment type="caution">
    <text evidence="7">The sequence shown here is derived from an EMBL/GenBank/DDBJ whole genome shotgun (WGS) entry which is preliminary data.</text>
</comment>
<keyword evidence="3 4" id="KW-0408">Iron</keyword>
<dbReference type="SUPFAM" id="SSF46626">
    <property type="entry name" value="Cytochrome c"/>
    <property type="match status" value="2"/>
</dbReference>
<proteinExistence type="predicted"/>
<dbReference type="EMBL" id="NVWI01000005">
    <property type="protein sequence ID" value="PCJ41504.1"/>
    <property type="molecule type" value="Genomic_DNA"/>
</dbReference>
<dbReference type="PROSITE" id="PS51007">
    <property type="entry name" value="CYTC"/>
    <property type="match status" value="1"/>
</dbReference>
<dbReference type="InterPro" id="IPR050597">
    <property type="entry name" value="Cytochrome_c_Oxidase_Subunit"/>
</dbReference>
<dbReference type="Gene3D" id="1.10.760.10">
    <property type="entry name" value="Cytochrome c-like domain"/>
    <property type="match status" value="2"/>
</dbReference>
<evidence type="ECO:0000313" key="7">
    <source>
        <dbReference type="EMBL" id="PCJ41504.1"/>
    </source>
</evidence>
<dbReference type="PANTHER" id="PTHR33751">
    <property type="entry name" value="CBB3-TYPE CYTOCHROME C OXIDASE SUBUNIT FIXP"/>
    <property type="match status" value="1"/>
</dbReference>
<evidence type="ECO:0000256" key="1">
    <source>
        <dbReference type="ARBA" id="ARBA00022617"/>
    </source>
</evidence>
<gene>
    <name evidence="7" type="ORF">COA71_08065</name>
</gene>
<dbReference type="InterPro" id="IPR036909">
    <property type="entry name" value="Cyt_c-like_dom_sf"/>
</dbReference>
<evidence type="ECO:0000313" key="8">
    <source>
        <dbReference type="Proteomes" id="UP000228987"/>
    </source>
</evidence>
<dbReference type="GO" id="GO:0046872">
    <property type="term" value="F:metal ion binding"/>
    <property type="evidence" value="ECO:0007669"/>
    <property type="project" value="UniProtKB-KW"/>
</dbReference>
<sequence length="262" mass="28383">MNFQQAFFNVLFRKSLASILCLSALCLSALPAWAQDNALAERLLLASPETIQANPDLLSYMNSLAEPAIANNCASCHGADLTGGEGVPNLVDYEWLWGVDGFEMTGVESVMKIMQTILYGVRNTDCAEEIKMFGGCPDTRYSQMPAYGELGFNEVRLNNMVDYVLALSGEDVNPSAVEAASSDWAICVECHGVDGTGYTPFGGPDLTDDVWLFGSSGQEIYDVLANGRQGVCPAWSEVLDAATIKALAVYIYYEVNGFLITF</sequence>
<keyword evidence="5" id="KW-0732">Signal</keyword>
<keyword evidence="1 4" id="KW-0349">Heme</keyword>
<name>A0A2A5CC92_9GAMM</name>
<evidence type="ECO:0000256" key="4">
    <source>
        <dbReference type="PROSITE-ProRule" id="PRU00433"/>
    </source>
</evidence>
<dbReference type="InterPro" id="IPR009056">
    <property type="entry name" value="Cyt_c-like_dom"/>
</dbReference>